<sequence length="70" mass="8671">MIEILVRELQWIYCICVCLIQLVVEHLAWFLHRIWLWSMYYIQSRDVMYYNVMVSFVFITNNNLYLNLSC</sequence>
<feature type="transmembrane region" description="Helical" evidence="1">
    <location>
        <begin position="47"/>
        <end position="66"/>
    </location>
</feature>
<dbReference type="Proteomes" id="UP001367508">
    <property type="component" value="Unassembled WGS sequence"/>
</dbReference>
<comment type="caution">
    <text evidence="2">The sequence shown here is derived from an EMBL/GenBank/DDBJ whole genome shotgun (WGS) entry which is preliminary data.</text>
</comment>
<evidence type="ECO:0000313" key="2">
    <source>
        <dbReference type="EMBL" id="KAK7321294.1"/>
    </source>
</evidence>
<keyword evidence="1" id="KW-1133">Transmembrane helix</keyword>
<keyword evidence="3" id="KW-1185">Reference proteome</keyword>
<feature type="transmembrane region" description="Helical" evidence="1">
    <location>
        <begin position="12"/>
        <end position="35"/>
    </location>
</feature>
<protein>
    <submittedName>
        <fullName evidence="2">Uncharacterized protein</fullName>
    </submittedName>
</protein>
<keyword evidence="1" id="KW-0812">Transmembrane</keyword>
<proteinExistence type="predicted"/>
<reference evidence="2 3" key="1">
    <citation type="submission" date="2024-01" db="EMBL/GenBank/DDBJ databases">
        <title>The genomes of 5 underutilized Papilionoideae crops provide insights into root nodulation and disease resistanc.</title>
        <authorList>
            <person name="Jiang F."/>
        </authorList>
    </citation>
    <scope>NUCLEOTIDE SEQUENCE [LARGE SCALE GENOMIC DNA]</scope>
    <source>
        <strain evidence="2">LVBAO_FW01</strain>
        <tissue evidence="2">Leaves</tissue>
    </source>
</reference>
<dbReference type="EMBL" id="JAYMYQ010000007">
    <property type="protein sequence ID" value="KAK7321294.1"/>
    <property type="molecule type" value="Genomic_DNA"/>
</dbReference>
<evidence type="ECO:0000313" key="3">
    <source>
        <dbReference type="Proteomes" id="UP001367508"/>
    </source>
</evidence>
<accession>A0AAN9KSR6</accession>
<gene>
    <name evidence="2" type="ORF">VNO77_31789</name>
</gene>
<dbReference type="AlphaFoldDB" id="A0AAN9KSR6"/>
<evidence type="ECO:0000256" key="1">
    <source>
        <dbReference type="SAM" id="Phobius"/>
    </source>
</evidence>
<keyword evidence="1" id="KW-0472">Membrane</keyword>
<organism evidence="2 3">
    <name type="scientific">Canavalia gladiata</name>
    <name type="common">Sword bean</name>
    <name type="synonym">Dolichos gladiatus</name>
    <dbReference type="NCBI Taxonomy" id="3824"/>
    <lineage>
        <taxon>Eukaryota</taxon>
        <taxon>Viridiplantae</taxon>
        <taxon>Streptophyta</taxon>
        <taxon>Embryophyta</taxon>
        <taxon>Tracheophyta</taxon>
        <taxon>Spermatophyta</taxon>
        <taxon>Magnoliopsida</taxon>
        <taxon>eudicotyledons</taxon>
        <taxon>Gunneridae</taxon>
        <taxon>Pentapetalae</taxon>
        <taxon>rosids</taxon>
        <taxon>fabids</taxon>
        <taxon>Fabales</taxon>
        <taxon>Fabaceae</taxon>
        <taxon>Papilionoideae</taxon>
        <taxon>50 kb inversion clade</taxon>
        <taxon>NPAAA clade</taxon>
        <taxon>indigoferoid/millettioid clade</taxon>
        <taxon>Phaseoleae</taxon>
        <taxon>Canavalia</taxon>
    </lineage>
</organism>
<name>A0AAN9KSR6_CANGL</name>